<dbReference type="Pfam" id="PF02836">
    <property type="entry name" value="Glyco_hydro_2_C"/>
    <property type="match status" value="1"/>
</dbReference>
<dbReference type="PROSITE" id="PS51257">
    <property type="entry name" value="PROKAR_LIPOPROTEIN"/>
    <property type="match status" value="1"/>
</dbReference>
<reference evidence="2 3" key="1">
    <citation type="submission" date="2017-06" db="EMBL/GenBank/DDBJ databases">
        <authorList>
            <person name="Kim H.J."/>
            <person name="Triplett B.A."/>
        </authorList>
    </citation>
    <scope>NUCLEOTIDE SEQUENCE [LARGE SCALE GENOMIC DNA]</scope>
    <source>
        <strain evidence="2 3">DSM 29150</strain>
    </source>
</reference>
<dbReference type="AlphaFoldDB" id="A0A238WRT3"/>
<gene>
    <name evidence="2" type="ORF">SAMN06265371_103440</name>
</gene>
<evidence type="ECO:0000259" key="1">
    <source>
        <dbReference type="Pfam" id="PF02836"/>
    </source>
</evidence>
<protein>
    <submittedName>
        <fullName evidence="2">Glycosyl hydrolases family 2, TIM barrel domain</fullName>
    </submittedName>
</protein>
<dbReference type="RefSeq" id="WP_089381083.1">
    <property type="nucleotide sequence ID" value="NZ_FZNT01000003.1"/>
</dbReference>
<dbReference type="GO" id="GO:0004553">
    <property type="term" value="F:hydrolase activity, hydrolyzing O-glycosyl compounds"/>
    <property type="evidence" value="ECO:0007669"/>
    <property type="project" value="InterPro"/>
</dbReference>
<dbReference type="PANTHER" id="PTHR42732">
    <property type="entry name" value="BETA-GALACTOSIDASE"/>
    <property type="match status" value="1"/>
</dbReference>
<dbReference type="EMBL" id="FZNT01000003">
    <property type="protein sequence ID" value="SNR48389.1"/>
    <property type="molecule type" value="Genomic_DNA"/>
</dbReference>
<proteinExistence type="predicted"/>
<dbReference type="GO" id="GO:0005975">
    <property type="term" value="P:carbohydrate metabolic process"/>
    <property type="evidence" value="ECO:0007669"/>
    <property type="project" value="InterPro"/>
</dbReference>
<dbReference type="Gene3D" id="3.20.20.80">
    <property type="entry name" value="Glycosidases"/>
    <property type="match status" value="1"/>
</dbReference>
<dbReference type="SUPFAM" id="SSF51445">
    <property type="entry name" value="(Trans)glycosidases"/>
    <property type="match status" value="1"/>
</dbReference>
<sequence>MHKFKLKIAVSILILIVGLFYSCKTVVKTEGIAVSGRQLLLNNEPYLIKGICYHPVSKGSDQRSFDNLTQDLALMVEAGINTIRVYTPIDDEVVLDQIDKAGLKVIIGFGYNQNGNFDVLSGTFINYVNKYKSHNAILMWELGNEYNYHPEWFEGDIKNWYNAMNNAAQLIHKNDSSHPVTTAHGELPDALALSLSPNIDVWGMNVYRWDNPTTIFSEWSAVSSKPMYLSEAGADSYMTISKDGYEQGINEKVQADANKNILEAVFKASDICSGVTLFSFTDGWWKAGNLDTQDPGGWAPNSSGVPYDGTPNEEYWGVVDIDRNKKETYQIVKEIYKSVSDKK</sequence>
<dbReference type="OrthoDB" id="1205943at2"/>
<evidence type="ECO:0000313" key="3">
    <source>
        <dbReference type="Proteomes" id="UP000198384"/>
    </source>
</evidence>
<accession>A0A238WRT3</accession>
<organism evidence="2 3">
    <name type="scientific">Lutibacter agarilyticus</name>
    <dbReference type="NCBI Taxonomy" id="1109740"/>
    <lineage>
        <taxon>Bacteria</taxon>
        <taxon>Pseudomonadati</taxon>
        <taxon>Bacteroidota</taxon>
        <taxon>Flavobacteriia</taxon>
        <taxon>Flavobacteriales</taxon>
        <taxon>Flavobacteriaceae</taxon>
        <taxon>Lutibacter</taxon>
    </lineage>
</organism>
<dbReference type="Proteomes" id="UP000198384">
    <property type="component" value="Unassembled WGS sequence"/>
</dbReference>
<name>A0A238WRT3_9FLAO</name>
<keyword evidence="2" id="KW-0378">Hydrolase</keyword>
<dbReference type="InterPro" id="IPR017853">
    <property type="entry name" value="GH"/>
</dbReference>
<dbReference type="InterPro" id="IPR006103">
    <property type="entry name" value="Glyco_hydro_2_cat"/>
</dbReference>
<dbReference type="PANTHER" id="PTHR42732:SF1">
    <property type="entry name" value="BETA-MANNOSIDASE"/>
    <property type="match status" value="1"/>
</dbReference>
<evidence type="ECO:0000313" key="2">
    <source>
        <dbReference type="EMBL" id="SNR48389.1"/>
    </source>
</evidence>
<feature type="domain" description="Glycoside hydrolase family 2 catalytic" evidence="1">
    <location>
        <begin position="32"/>
        <end position="236"/>
    </location>
</feature>
<dbReference type="InterPro" id="IPR051913">
    <property type="entry name" value="GH2_Domain-Containing"/>
</dbReference>
<keyword evidence="3" id="KW-1185">Reference proteome</keyword>